<evidence type="ECO:0000256" key="1">
    <source>
        <dbReference type="SAM" id="MobiDB-lite"/>
    </source>
</evidence>
<comment type="caution">
    <text evidence="2">The sequence shown here is derived from an EMBL/GenBank/DDBJ whole genome shotgun (WGS) entry which is preliminary data.</text>
</comment>
<evidence type="ECO:0000313" key="3">
    <source>
        <dbReference type="Proteomes" id="UP000738325"/>
    </source>
</evidence>
<proteinExistence type="predicted"/>
<reference evidence="2" key="1">
    <citation type="journal article" date="2020" name="Fungal Divers.">
        <title>Resolving the Mortierellaceae phylogeny through synthesis of multi-gene phylogenetics and phylogenomics.</title>
        <authorList>
            <person name="Vandepol N."/>
            <person name="Liber J."/>
            <person name="Desiro A."/>
            <person name="Na H."/>
            <person name="Kennedy M."/>
            <person name="Barry K."/>
            <person name="Grigoriev I.V."/>
            <person name="Miller A.N."/>
            <person name="O'Donnell K."/>
            <person name="Stajich J.E."/>
            <person name="Bonito G."/>
        </authorList>
    </citation>
    <scope>NUCLEOTIDE SEQUENCE</scope>
    <source>
        <strain evidence="2">REB-010B</strain>
    </source>
</reference>
<dbReference type="AlphaFoldDB" id="A0A9P6RQF2"/>
<feature type="region of interest" description="Disordered" evidence="1">
    <location>
        <begin position="377"/>
        <end position="403"/>
    </location>
</feature>
<keyword evidence="3" id="KW-1185">Reference proteome</keyword>
<evidence type="ECO:0000313" key="2">
    <source>
        <dbReference type="EMBL" id="KAG0324552.1"/>
    </source>
</evidence>
<accession>A0A9P6RQF2</accession>
<sequence>MSFTLQTTLDTKVPYIIEFLGPPNERVVHQVSGKVILRVQKPVQIKHMSVLFHGGAYVLYNAPSSDGVDIARVEVPVITTPTLYQSGEYTLLFQMPLPGDLATIPCSQLKSDSLAWRYDLITSALPTGLFSRRKVIRQQLTLRRVQVPPSDTQNVRYGAKRAGEFECSMYAPKFVSCSAKTIHLSVYMHPYNLSHSVKEIQAQAIQTEKISFDSKPESKTVGQSEEWSIPINLHDDDRQSLIKSDDAKTISNTVIIKNPGQDELSSSWGREDAVELELEVDTQEVLPAETLPWIKIGHGVRFTFVFADSSVRNLVVMAPFQVGHVLEDAWTAQPAPDGLTPPDYGVDDDHSTLLDSNTSRMTRQQLVQALYPEREPVVPDLADDLPPVYEHEEGRTVPYSEKH</sequence>
<protein>
    <submittedName>
        <fullName evidence="2">Uncharacterized protein</fullName>
    </submittedName>
</protein>
<dbReference type="OrthoDB" id="2423224at2759"/>
<feature type="compositionally biased region" description="Basic and acidic residues" evidence="1">
    <location>
        <begin position="389"/>
        <end position="403"/>
    </location>
</feature>
<dbReference type="EMBL" id="JAAAIP010000144">
    <property type="protein sequence ID" value="KAG0324552.1"/>
    <property type="molecule type" value="Genomic_DNA"/>
</dbReference>
<gene>
    <name evidence="2" type="ORF">BGZ99_001687</name>
</gene>
<name>A0A9P6RQF2_9FUNG</name>
<organism evidence="2 3">
    <name type="scientific">Dissophora globulifera</name>
    <dbReference type="NCBI Taxonomy" id="979702"/>
    <lineage>
        <taxon>Eukaryota</taxon>
        <taxon>Fungi</taxon>
        <taxon>Fungi incertae sedis</taxon>
        <taxon>Mucoromycota</taxon>
        <taxon>Mortierellomycotina</taxon>
        <taxon>Mortierellomycetes</taxon>
        <taxon>Mortierellales</taxon>
        <taxon>Mortierellaceae</taxon>
        <taxon>Dissophora</taxon>
    </lineage>
</organism>
<dbReference type="Gene3D" id="2.60.40.640">
    <property type="match status" value="1"/>
</dbReference>
<feature type="compositionally biased region" description="Low complexity" evidence="1">
    <location>
        <begin position="378"/>
        <end position="388"/>
    </location>
</feature>
<dbReference type="InterPro" id="IPR014752">
    <property type="entry name" value="Arrestin-like_C"/>
</dbReference>
<dbReference type="Proteomes" id="UP000738325">
    <property type="component" value="Unassembled WGS sequence"/>
</dbReference>